<dbReference type="Proteomes" id="UP000185860">
    <property type="component" value="Unassembled WGS sequence"/>
</dbReference>
<dbReference type="AlphaFoldDB" id="A0A1U7I1C4"/>
<evidence type="ECO:0000313" key="2">
    <source>
        <dbReference type="Proteomes" id="UP000185860"/>
    </source>
</evidence>
<dbReference type="EMBL" id="MRCE01000081">
    <property type="protein sequence ID" value="OKH29781.1"/>
    <property type="molecule type" value="Genomic_DNA"/>
</dbReference>
<proteinExistence type="predicted"/>
<reference evidence="1 2" key="1">
    <citation type="submission" date="2016-11" db="EMBL/GenBank/DDBJ databases">
        <title>Draft Genome Sequences of Nine Cyanobacterial Strains from Diverse Habitats.</title>
        <authorList>
            <person name="Zhu T."/>
            <person name="Hou S."/>
            <person name="Lu X."/>
            <person name="Hess W.R."/>
        </authorList>
    </citation>
    <scope>NUCLEOTIDE SEQUENCE [LARGE SCALE GENOMIC DNA]</scope>
    <source>
        <strain evidence="1 2">IAM M-71</strain>
    </source>
</reference>
<name>A0A1U7I1C4_9CYAN</name>
<accession>A0A1U7I1C4</accession>
<gene>
    <name evidence="1" type="ORF">NIES2119_31960</name>
</gene>
<evidence type="ECO:0000313" key="1">
    <source>
        <dbReference type="EMBL" id="OKH29781.1"/>
    </source>
</evidence>
<sequence>MKPEVIKIPQFSQKEFHTLKLSVVHWFVNKGKNETLERPRESMAKYGDEMTTYCFRFVAALPATHFTQGVCLETSVIIPASRNSLSVELRSHLPT</sequence>
<protein>
    <submittedName>
        <fullName evidence="1">Uncharacterized protein</fullName>
    </submittedName>
</protein>
<comment type="caution">
    <text evidence="1">The sequence shown here is derived from an EMBL/GenBank/DDBJ whole genome shotgun (WGS) entry which is preliminary data.</text>
</comment>
<organism evidence="1 2">
    <name type="scientific">[Phormidium ambiguum] IAM M-71</name>
    <dbReference type="NCBI Taxonomy" id="454136"/>
    <lineage>
        <taxon>Bacteria</taxon>
        <taxon>Bacillati</taxon>
        <taxon>Cyanobacteriota</taxon>
        <taxon>Cyanophyceae</taxon>
        <taxon>Oscillatoriophycideae</taxon>
        <taxon>Aerosakkonematales</taxon>
        <taxon>Aerosakkonemataceae</taxon>
        <taxon>Floridanema</taxon>
    </lineage>
</organism>